<accession>A0AA38L3W2</accession>
<evidence type="ECO:0000259" key="16">
    <source>
        <dbReference type="PROSITE" id="PS50902"/>
    </source>
</evidence>
<comment type="pathway">
    <text evidence="3">Sulfur metabolism; hydrogen sulfide biosynthesis; hydrogen sulfide from sulfite (NADPH route): step 1/1.</text>
</comment>
<keyword evidence="8" id="KW-0349">Heme</keyword>
<keyword evidence="6" id="KW-0004">4Fe-4S</keyword>
<dbReference type="InterPro" id="IPR001094">
    <property type="entry name" value="Flavdoxin-like"/>
</dbReference>
<dbReference type="InterPro" id="IPR029061">
    <property type="entry name" value="THDP-binding"/>
</dbReference>
<gene>
    <name evidence="17" type="ORF">GGU10DRAFT_315114</name>
</gene>
<proteinExistence type="inferred from homology"/>
<dbReference type="InterPro" id="IPR006066">
    <property type="entry name" value="NO2/SO3_Rdtase_FeS/sirohaem_BS"/>
</dbReference>
<evidence type="ECO:0000256" key="14">
    <source>
        <dbReference type="ARBA" id="ARBA00023192"/>
    </source>
</evidence>
<dbReference type="Proteomes" id="UP001163798">
    <property type="component" value="Unassembled WGS sequence"/>
</dbReference>
<dbReference type="Pfam" id="PF00258">
    <property type="entry name" value="Flavodoxin_1"/>
    <property type="match status" value="1"/>
</dbReference>
<evidence type="ECO:0000256" key="10">
    <source>
        <dbReference type="ARBA" id="ARBA00022857"/>
    </source>
</evidence>
<comment type="similarity">
    <text evidence="4">Belongs to the nitrite and sulfite reductase 4Fe-4S domain family.</text>
</comment>
<sequence>MSMLVVSQIAQLVSQTVINYSLQTSPKESPSSTDNALFVSTDEDIVATILRACGVTNSGPVSLIALDCAVALPKILLPHAGELSHVPLVVHIEVKRDLSSVFLLYTAFPCLLLSVTPSEAHDNSIIATHLARSLRVTVIHIYFQDGLGDAFSVDRNIMPEENSILDYLSGEMANNHLSATECDAETLWRVYQDMTSRLSRFTSSSRPLQPFSSQHSEQASDVHTVIFIIGHHCISEITLAGVQIIHPNIIAPLSSSYILKTVSPHASRVFILEQLQDWPMKWTPFHLEVTRALQQRNPTPSIREAILGYDKTSITDSDLEELLNSPKERIQLGTFTTSDPPTIPLIPKHESSYFEVLRNLFDVRFEHSNSPDLVAAHGRLVTTPEFALGRVRGQLEERARLVKIVESLIHDSSADSNLHSLLSKWHLHRDDVLLSHTFGDEIIQGLGHDIHNPALRELFNLKHRFSLPSHWIVVSSWSYDLGSSGLHHILSSGLRVNILIIHTTPYSLRQSNNHRQHDIGLYAMNYGSAYVASIAMYSSYAQTMQALAEADRFNGPSVVLGYLPYLSDQTSAVDVLKETKLAVDAGYWPLYRWNPSKDSEGGEPFSLDSDSIKNDLAQFLDRQNHLSQLVRSKPALATEIAGSLGQSLREARRSKAQEEYNRLLHTVDAPTMRILYASDGGEAEKLAKRLATRGRIRGLDVSVATLDSMSLDALQCQDGHVVFITSTAGQGEPPQNGRKFFKSLNSAASLGKDKELLLSGLRYLVFGLGDSRYWPRVEDAHYYNRPSKELDSKLILLGAQRLLELHLGDARDADGPETQYKVWEARVWKLFGVDSVEVSGKESEPITLEHVKAASNHLRGTIAEGISDTTTGGLAPSDPPLTKYHGIWQQDDRDVREERQAQGLEPAYNFMVRARMPGGSCTPEQWLRLDRLTDEYGNGTMKITTRQTLQFHGILKKYLKRSIQDINKALLDTLEVGGDVNSNIVCSSIPTMSEIHAQVHSFCMDISERLMPRTTAYHEIWLDQKMVAGHAVKDFEPIYSEWYLPRKFKIAIAVPPTNDVDVYTNDLGYIAIVDDDGKNVIGYNVLVGGGMGTTLGNQKTYPRVASLIGFCTPDQAVDVAEKVTLVQRDYGDRVDRKTARLKYTVDRMGLDKFKAEVERRLGFPLQESRPYSFTQNLDQYGWVKGQNGRHYFTTFIENGRIQDTQKTRLKTGLREIAKIHKGTFRLTTNQHLVVSEIEEDNLSNIKNILSTYNIDIQGLSGLRLSSSACVAFPTCGLAMAESERYLPILIDKIETICEENGLRNDSIVMRMTGCPAGCTRPNVAEIGFIGKAPGAYVMLLGGGAYGQRLAKVYRENVTEPEILAILKPMIKHYALDRFEGERFGDFVIRKGFVLAVTSSQEYWK</sequence>
<dbReference type="InterPro" id="IPR036136">
    <property type="entry name" value="Nit/Sulf_reduc_fer-like_dom_sf"/>
</dbReference>
<evidence type="ECO:0000256" key="8">
    <source>
        <dbReference type="ARBA" id="ARBA00022617"/>
    </source>
</evidence>
<keyword evidence="13" id="KW-0411">Iron-sulfur</keyword>
<dbReference type="GO" id="GO:0050311">
    <property type="term" value="F:sulfite reductase (ferredoxin) activity"/>
    <property type="evidence" value="ECO:0007669"/>
    <property type="project" value="TreeGrafter"/>
</dbReference>
<dbReference type="GO" id="GO:0010181">
    <property type="term" value="F:FMN binding"/>
    <property type="evidence" value="ECO:0007669"/>
    <property type="project" value="InterPro"/>
</dbReference>
<feature type="domain" description="Flavodoxin-like" evidence="16">
    <location>
        <begin position="672"/>
        <end position="828"/>
    </location>
</feature>
<dbReference type="InterPro" id="IPR005117">
    <property type="entry name" value="NiRdtase/SiRdtase_haem-b_fer"/>
</dbReference>
<dbReference type="EMBL" id="MU793379">
    <property type="protein sequence ID" value="KAJ3784357.1"/>
    <property type="molecule type" value="Genomic_DNA"/>
</dbReference>
<dbReference type="InterPro" id="IPR009014">
    <property type="entry name" value="Transketo_C/PFOR_II"/>
</dbReference>
<evidence type="ECO:0000256" key="5">
    <source>
        <dbReference type="ARBA" id="ARBA00012604"/>
    </source>
</evidence>
<dbReference type="InterPro" id="IPR045854">
    <property type="entry name" value="NO2/SO3_Rdtase_4Fe4S_sf"/>
</dbReference>
<dbReference type="Gene3D" id="3.40.50.970">
    <property type="match status" value="1"/>
</dbReference>
<keyword evidence="9" id="KW-0479">Metal-binding</keyword>
<dbReference type="PRINTS" id="PR00369">
    <property type="entry name" value="FLAVODOXIN"/>
</dbReference>
<dbReference type="GO" id="GO:0020037">
    <property type="term" value="F:heme binding"/>
    <property type="evidence" value="ECO:0007669"/>
    <property type="project" value="InterPro"/>
</dbReference>
<dbReference type="SUPFAM" id="SSF52922">
    <property type="entry name" value="TK C-terminal domain-like"/>
    <property type="match status" value="1"/>
</dbReference>
<dbReference type="PROSITE" id="PS00365">
    <property type="entry name" value="NIR_SIR"/>
    <property type="match status" value="1"/>
</dbReference>
<dbReference type="NCBIfam" id="NF010029">
    <property type="entry name" value="PRK13504.1"/>
    <property type="match status" value="1"/>
</dbReference>
<evidence type="ECO:0000256" key="9">
    <source>
        <dbReference type="ARBA" id="ARBA00022723"/>
    </source>
</evidence>
<dbReference type="PRINTS" id="PR00397">
    <property type="entry name" value="SIROHAEM"/>
</dbReference>
<dbReference type="PANTHER" id="PTHR11493">
    <property type="entry name" value="SULFITE REDUCTASE [NADPH] SUBUNIT BETA-RELATED"/>
    <property type="match status" value="1"/>
</dbReference>
<dbReference type="InterPro" id="IPR006067">
    <property type="entry name" value="NO2/SO3_Rdtase_4Fe4S_dom"/>
</dbReference>
<keyword evidence="14" id="KW-0198">Cysteine biosynthesis</keyword>
<dbReference type="InterPro" id="IPR045169">
    <property type="entry name" value="NO2/SO3_Rdtase_4Fe4S_prot"/>
</dbReference>
<keyword evidence="11" id="KW-0560">Oxidoreductase</keyword>
<keyword evidence="18" id="KW-1185">Reference proteome</keyword>
<comment type="catalytic activity">
    <reaction evidence="15">
        <text>hydrogen sulfide + 3 NADP(+) + 3 H2O = sulfite + 3 NADPH + 4 H(+)</text>
        <dbReference type="Rhea" id="RHEA:13801"/>
        <dbReference type="ChEBI" id="CHEBI:15377"/>
        <dbReference type="ChEBI" id="CHEBI:15378"/>
        <dbReference type="ChEBI" id="CHEBI:17359"/>
        <dbReference type="ChEBI" id="CHEBI:29919"/>
        <dbReference type="ChEBI" id="CHEBI:57783"/>
        <dbReference type="ChEBI" id="CHEBI:58349"/>
        <dbReference type="EC" id="1.8.1.2"/>
    </reaction>
</comment>
<dbReference type="Gene3D" id="3.40.50.920">
    <property type="match status" value="1"/>
</dbReference>
<dbReference type="SUPFAM" id="SSF55124">
    <property type="entry name" value="Nitrite/Sulfite reductase N-terminal domain-like"/>
    <property type="match status" value="2"/>
</dbReference>
<dbReference type="InterPro" id="IPR011786">
    <property type="entry name" value="CysI"/>
</dbReference>
<keyword evidence="7" id="KW-0028">Amino-acid biosynthesis</keyword>
<dbReference type="Pfam" id="PF01077">
    <property type="entry name" value="NIR_SIR"/>
    <property type="match status" value="1"/>
</dbReference>
<dbReference type="GO" id="GO:0004783">
    <property type="term" value="F:sulfite reductase (NADPH) activity"/>
    <property type="evidence" value="ECO:0007669"/>
    <property type="project" value="UniProtKB-EC"/>
</dbReference>
<dbReference type="SUPFAM" id="SSF52218">
    <property type="entry name" value="Flavoproteins"/>
    <property type="match status" value="1"/>
</dbReference>
<dbReference type="InterPro" id="IPR029039">
    <property type="entry name" value="Flavoprotein-like_sf"/>
</dbReference>
<keyword evidence="10" id="KW-0521">NADP</keyword>
<comment type="cofactor">
    <cofactor evidence="2">
        <name>[4Fe-4S] cluster</name>
        <dbReference type="ChEBI" id="CHEBI:49883"/>
    </cofactor>
</comment>
<organism evidence="17 18">
    <name type="scientific">Lentinula aff. detonsa</name>
    <dbReference type="NCBI Taxonomy" id="2804958"/>
    <lineage>
        <taxon>Eukaryota</taxon>
        <taxon>Fungi</taxon>
        <taxon>Dikarya</taxon>
        <taxon>Basidiomycota</taxon>
        <taxon>Agaricomycotina</taxon>
        <taxon>Agaricomycetes</taxon>
        <taxon>Agaricomycetidae</taxon>
        <taxon>Agaricales</taxon>
        <taxon>Marasmiineae</taxon>
        <taxon>Omphalotaceae</taxon>
        <taxon>Lentinula</taxon>
    </lineage>
</organism>
<dbReference type="GO" id="GO:0009337">
    <property type="term" value="C:sulfite reductase complex (NADPH)"/>
    <property type="evidence" value="ECO:0007669"/>
    <property type="project" value="InterPro"/>
</dbReference>
<dbReference type="FunFam" id="3.30.413.10:FF:000004">
    <property type="entry name" value="Sulfite reductase [NADPH] hemoprotein beta-component"/>
    <property type="match status" value="1"/>
</dbReference>
<evidence type="ECO:0000256" key="12">
    <source>
        <dbReference type="ARBA" id="ARBA00023004"/>
    </source>
</evidence>
<dbReference type="GO" id="GO:0050661">
    <property type="term" value="F:NADP binding"/>
    <property type="evidence" value="ECO:0007669"/>
    <property type="project" value="InterPro"/>
</dbReference>
<evidence type="ECO:0000256" key="1">
    <source>
        <dbReference type="ARBA" id="ARBA00001929"/>
    </source>
</evidence>
<evidence type="ECO:0000256" key="11">
    <source>
        <dbReference type="ARBA" id="ARBA00023002"/>
    </source>
</evidence>
<dbReference type="PANTHER" id="PTHR11493:SF47">
    <property type="entry name" value="SULFITE REDUCTASE [NADPH] SUBUNIT BETA"/>
    <property type="match status" value="1"/>
</dbReference>
<evidence type="ECO:0000256" key="2">
    <source>
        <dbReference type="ARBA" id="ARBA00001966"/>
    </source>
</evidence>
<dbReference type="InterPro" id="IPR008254">
    <property type="entry name" value="Flavodoxin/NO_synth"/>
</dbReference>
<dbReference type="FunFam" id="3.30.413.10:FF:000003">
    <property type="entry name" value="Sulfite reductase [NADPH] hemoprotein beta-component"/>
    <property type="match status" value="1"/>
</dbReference>
<dbReference type="GO" id="GO:0051539">
    <property type="term" value="F:4 iron, 4 sulfur cluster binding"/>
    <property type="evidence" value="ECO:0007669"/>
    <property type="project" value="UniProtKB-KW"/>
</dbReference>
<dbReference type="SUPFAM" id="SSF56014">
    <property type="entry name" value="Nitrite and sulphite reductase 4Fe-4S domain-like"/>
    <property type="match status" value="2"/>
</dbReference>
<evidence type="ECO:0000256" key="13">
    <source>
        <dbReference type="ARBA" id="ARBA00023014"/>
    </source>
</evidence>
<dbReference type="Gene3D" id="3.30.413.10">
    <property type="entry name" value="Sulfite Reductase Hemoprotein, domain 1"/>
    <property type="match status" value="2"/>
</dbReference>
<evidence type="ECO:0000256" key="15">
    <source>
        <dbReference type="ARBA" id="ARBA00052219"/>
    </source>
</evidence>
<evidence type="ECO:0000313" key="18">
    <source>
        <dbReference type="Proteomes" id="UP001163798"/>
    </source>
</evidence>
<dbReference type="Pfam" id="PF03460">
    <property type="entry name" value="NIR_SIR_ferr"/>
    <property type="match status" value="2"/>
</dbReference>
<dbReference type="GO" id="GO:0046872">
    <property type="term" value="F:metal ion binding"/>
    <property type="evidence" value="ECO:0007669"/>
    <property type="project" value="UniProtKB-KW"/>
</dbReference>
<name>A0AA38L3W2_9AGAR</name>
<comment type="caution">
    <text evidence="17">The sequence shown here is derived from an EMBL/GenBank/DDBJ whole genome shotgun (WGS) entry which is preliminary data.</text>
</comment>
<comment type="cofactor">
    <cofactor evidence="1">
        <name>siroheme</name>
        <dbReference type="ChEBI" id="CHEBI:60052"/>
    </cofactor>
</comment>
<dbReference type="GO" id="GO:0000103">
    <property type="term" value="P:sulfate assimilation"/>
    <property type="evidence" value="ECO:0007669"/>
    <property type="project" value="TreeGrafter"/>
</dbReference>
<reference evidence="17" key="1">
    <citation type="submission" date="2022-08" db="EMBL/GenBank/DDBJ databases">
        <authorList>
            <consortium name="DOE Joint Genome Institute"/>
            <person name="Min B."/>
            <person name="Riley R."/>
            <person name="Sierra-Patev S."/>
            <person name="Naranjo-Ortiz M."/>
            <person name="Looney B."/>
            <person name="Konkel Z."/>
            <person name="Slot J.C."/>
            <person name="Sakamoto Y."/>
            <person name="Steenwyk J.L."/>
            <person name="Rokas A."/>
            <person name="Carro J."/>
            <person name="Camarero S."/>
            <person name="Ferreira P."/>
            <person name="Molpeceres G."/>
            <person name="Ruiz-Duenas F.J."/>
            <person name="Serrano A."/>
            <person name="Henrissat B."/>
            <person name="Drula E."/>
            <person name="Hughes K.W."/>
            <person name="Mata J.L."/>
            <person name="Ishikawa N.K."/>
            <person name="Vargas-Isla R."/>
            <person name="Ushijima S."/>
            <person name="Smith C.A."/>
            <person name="Ahrendt S."/>
            <person name="Andreopoulos W."/>
            <person name="He G."/>
            <person name="Labutti K."/>
            <person name="Lipzen A."/>
            <person name="Ng V."/>
            <person name="Sandor L."/>
            <person name="Barry K."/>
            <person name="Martinez A.T."/>
            <person name="Xiao Y."/>
            <person name="Gibbons J.G."/>
            <person name="Terashima K."/>
            <person name="Hibbett D.S."/>
            <person name="Grigoriev I.V."/>
        </authorList>
    </citation>
    <scope>NUCLEOTIDE SEQUENCE</scope>
    <source>
        <strain evidence="17">TFB10291</strain>
    </source>
</reference>
<evidence type="ECO:0000256" key="4">
    <source>
        <dbReference type="ARBA" id="ARBA00010429"/>
    </source>
</evidence>
<keyword evidence="12" id="KW-0408">Iron</keyword>
<evidence type="ECO:0000256" key="7">
    <source>
        <dbReference type="ARBA" id="ARBA00022605"/>
    </source>
</evidence>
<evidence type="ECO:0000313" key="17">
    <source>
        <dbReference type="EMBL" id="KAJ3784357.1"/>
    </source>
</evidence>
<dbReference type="NCBIfam" id="TIGR02041">
    <property type="entry name" value="CysI"/>
    <property type="match status" value="1"/>
</dbReference>
<dbReference type="GO" id="GO:0019344">
    <property type="term" value="P:cysteine biosynthetic process"/>
    <property type="evidence" value="ECO:0007669"/>
    <property type="project" value="UniProtKB-KW"/>
</dbReference>
<dbReference type="Gene3D" id="3.40.50.360">
    <property type="match status" value="1"/>
</dbReference>
<evidence type="ECO:0000256" key="6">
    <source>
        <dbReference type="ARBA" id="ARBA00022485"/>
    </source>
</evidence>
<evidence type="ECO:0000256" key="3">
    <source>
        <dbReference type="ARBA" id="ARBA00004774"/>
    </source>
</evidence>
<dbReference type="PROSITE" id="PS50902">
    <property type="entry name" value="FLAVODOXIN_LIKE"/>
    <property type="match status" value="1"/>
</dbReference>
<protein>
    <recommendedName>
        <fullName evidence="5">assimilatory sulfite reductase (NADPH)</fullName>
        <ecNumber evidence="5">1.8.1.2</ecNumber>
    </recommendedName>
</protein>
<dbReference type="SUPFAM" id="SSF52518">
    <property type="entry name" value="Thiamin diphosphate-binding fold (THDP-binding)"/>
    <property type="match status" value="1"/>
</dbReference>
<dbReference type="EC" id="1.8.1.2" evidence="5"/>